<dbReference type="InterPro" id="IPR056852">
    <property type="entry name" value="AK17A/B"/>
</dbReference>
<keyword evidence="3" id="KW-1185">Reference proteome</keyword>
<feature type="compositionally biased region" description="Basic residues" evidence="1">
    <location>
        <begin position="814"/>
        <end position="846"/>
    </location>
</feature>
<dbReference type="PANTHER" id="PTHR12484">
    <property type="entry name" value="B-LYMPHOCYTE ANTIGEN-RELATED"/>
    <property type="match status" value="1"/>
</dbReference>
<feature type="compositionally biased region" description="Basic and acidic residues" evidence="1">
    <location>
        <begin position="301"/>
        <end position="324"/>
    </location>
</feature>
<feature type="compositionally biased region" description="Basic residues" evidence="1">
    <location>
        <begin position="722"/>
        <end position="806"/>
    </location>
</feature>
<feature type="region of interest" description="Disordered" evidence="1">
    <location>
        <begin position="400"/>
        <end position="444"/>
    </location>
</feature>
<feature type="compositionally biased region" description="Low complexity" evidence="1">
    <location>
        <begin position="869"/>
        <end position="889"/>
    </location>
</feature>
<feature type="compositionally biased region" description="Basic residues" evidence="1">
    <location>
        <begin position="670"/>
        <end position="714"/>
    </location>
</feature>
<dbReference type="AlphaFoldDB" id="A0A836FAQ0"/>
<gene>
    <name evidence="2" type="primary">Akap17a</name>
    <name evidence="2" type="ORF">G6Z75_0007215</name>
</gene>
<feature type="compositionally biased region" description="Basic residues" evidence="1">
    <location>
        <begin position="545"/>
        <end position="557"/>
    </location>
</feature>
<feature type="region of interest" description="Disordered" evidence="1">
    <location>
        <begin position="301"/>
        <end position="354"/>
    </location>
</feature>
<proteinExistence type="predicted"/>
<protein>
    <submittedName>
        <fullName evidence="2">AK17A protein</fullName>
    </submittedName>
</protein>
<feature type="compositionally biased region" description="Basic and acidic residues" evidence="1">
    <location>
        <begin position="400"/>
        <end position="429"/>
    </location>
</feature>
<dbReference type="Pfam" id="PF25015">
    <property type="entry name" value="RBD_AKAP-17A"/>
    <property type="match status" value="1"/>
</dbReference>
<name>A0A836FAQ0_9HYME</name>
<dbReference type="Proteomes" id="UP000667349">
    <property type="component" value="Unassembled WGS sequence"/>
</dbReference>
<dbReference type="PANTHER" id="PTHR12484:SF4">
    <property type="entry name" value="A-KINASE ANCHOR PROTEIN 17A"/>
    <property type="match status" value="1"/>
</dbReference>
<evidence type="ECO:0000313" key="3">
    <source>
        <dbReference type="Proteomes" id="UP000667349"/>
    </source>
</evidence>
<feature type="compositionally biased region" description="Basic residues" evidence="1">
    <location>
        <begin position="854"/>
        <end position="868"/>
    </location>
</feature>
<reference evidence="2" key="1">
    <citation type="submission" date="2020-02" db="EMBL/GenBank/DDBJ databases">
        <title>Relaxed selection underlies rapid genomic changes in the transitions from sociality to social parasitism in ants.</title>
        <authorList>
            <person name="Bi X."/>
        </authorList>
    </citation>
    <scope>NUCLEOTIDE SEQUENCE</scope>
    <source>
        <strain evidence="2">BGI-DK2013a</strain>
        <tissue evidence="2">Whole body</tissue>
    </source>
</reference>
<dbReference type="EMBL" id="JAANHZ010000116">
    <property type="protein sequence ID" value="KAG5315493.1"/>
    <property type="molecule type" value="Genomic_DNA"/>
</dbReference>
<feature type="compositionally biased region" description="Basic residues" evidence="1">
    <location>
        <begin position="337"/>
        <end position="346"/>
    </location>
</feature>
<evidence type="ECO:0000313" key="2">
    <source>
        <dbReference type="EMBL" id="KAG5315493.1"/>
    </source>
</evidence>
<comment type="caution">
    <text evidence="2">The sequence shown here is derived from an EMBL/GenBank/DDBJ whole genome shotgun (WGS) entry which is preliminary data.</text>
</comment>
<feature type="region of interest" description="Disordered" evidence="1">
    <location>
        <begin position="666"/>
        <end position="889"/>
    </location>
</feature>
<evidence type="ECO:0000256" key="1">
    <source>
        <dbReference type="SAM" id="MobiDB-lite"/>
    </source>
</evidence>
<feature type="non-terminal residue" evidence="2">
    <location>
        <position position="1"/>
    </location>
</feature>
<feature type="non-terminal residue" evidence="2">
    <location>
        <position position="922"/>
    </location>
</feature>
<accession>A0A836FAQ0</accession>
<organism evidence="2 3">
    <name type="scientific">Acromyrmex insinuator</name>
    <dbReference type="NCBI Taxonomy" id="230686"/>
    <lineage>
        <taxon>Eukaryota</taxon>
        <taxon>Metazoa</taxon>
        <taxon>Ecdysozoa</taxon>
        <taxon>Arthropoda</taxon>
        <taxon>Hexapoda</taxon>
        <taxon>Insecta</taxon>
        <taxon>Pterygota</taxon>
        <taxon>Neoptera</taxon>
        <taxon>Endopterygota</taxon>
        <taxon>Hymenoptera</taxon>
        <taxon>Apocrita</taxon>
        <taxon>Aculeata</taxon>
        <taxon>Formicoidea</taxon>
        <taxon>Formicidae</taxon>
        <taxon>Myrmicinae</taxon>
        <taxon>Acromyrmex</taxon>
    </lineage>
</organism>
<feature type="compositionally biased region" description="Basic residues" evidence="1">
    <location>
        <begin position="430"/>
        <end position="444"/>
    </location>
</feature>
<feature type="region of interest" description="Disordered" evidence="1">
    <location>
        <begin position="545"/>
        <end position="577"/>
    </location>
</feature>
<sequence length="922" mass="107975">MSDNKQVGETPSSEVANRFRSCRDLSDIVPLYPSHALYLKPLAKVNVSVSLPQLKTPGKTISTWEVMEKIRALILPDEFASLKVAKSTLEFIRLEGDLRDRCRLPRVLARLDLQQLNLSGFSNVLKVRAAEAKDDFPTRHSWNSYFRDAKHMNELKAGERPDTIHITGLPVKWFTEDNTNVPSESLITKIFKKWGALRKVDVPAADSYRSRMRLGNNIHKFSFEDGIFFDVYVQYVEYMDFVRAMDALRGMKLLKKDGQNSLTATLKVDFDKTKHLSDNSISHRDFERKRLIAQDNLAAEKMRKREEAEKKRQEEQRKKEEADSMAKANRQRNREEKRKRKALTKFRKQEEDKVSMKIAREEQKLIKAQRQLESIRLLDELFDRIKTKVEKKEIKLDQNMEKKSEKKNNQTNEKKVDSENDKKNKEKQVKKTMKKEKKKKAKISHKRQTRYALFSEGAVAERTVRKWFAKFKAGDFNLKDQERSNRPSTTDEDQIKTLKITHAIRHLPQKPVFIQRRSCSVSDGIGKDSCIMSFYQTTRRYIQRSIKKRKKTQKKRKKDDNSSETTTEEESDKETNKKRLKSVLIKNDGATSSTGAVAENLPYDYSDSIQMMRSPGYSTMSLHHPMLPVGRGRGFVPRYEMNYTLTNPYLYNGQYYEYFTHLVERDSKQQKSKIRNRQKSTSRSISRTRTRSGSRRKSRSISRSRSRRRSGSRSKSRDQRSKSRSRSRSHRSKSRSRRSRSRLRRSRSQSRRSRSQSRKSKSRSRRPKSRSRNRSRSRSRRKSTSRSCSRRKTRSRSNSKTRHKNNKSCSRSKSSSKTRPSRRNSRSRSRSKSRSRNRYRSKRGKRSSSIVKVTRAKSRPTSPRRRSRSSSWSLPKSPGRRSCSWSRAASANNINEQDVSKESEKLIQEETAKIEMLSTEAN</sequence>